<dbReference type="Proteomes" id="UP000600799">
    <property type="component" value="Unassembled WGS sequence"/>
</dbReference>
<comment type="subcellular location">
    <subcellularLocation>
        <location evidence="1">Cytoplasm</location>
    </subcellularLocation>
</comment>
<name>A0ABS0HL23_9SPHN</name>
<feature type="region of interest" description="Disordered" evidence="5">
    <location>
        <begin position="1"/>
        <end position="22"/>
    </location>
</feature>
<protein>
    <recommendedName>
        <fullName evidence="3">Regulatory protein RecX</fullName>
    </recommendedName>
</protein>
<feature type="domain" description="RecX second three-helical" evidence="6">
    <location>
        <begin position="79"/>
        <end position="117"/>
    </location>
</feature>
<evidence type="ECO:0000313" key="7">
    <source>
        <dbReference type="EMBL" id="MBF9152679.1"/>
    </source>
</evidence>
<comment type="caution">
    <text evidence="7">The sequence shown here is derived from an EMBL/GenBank/DDBJ whole genome shotgun (WGS) entry which is preliminary data.</text>
</comment>
<evidence type="ECO:0000313" key="8">
    <source>
        <dbReference type="Proteomes" id="UP000600799"/>
    </source>
</evidence>
<sequence>MDRNSPDDRGKRRERKPPRPLDGARLEEMALAYVARFATSAGKLSDYLRRKLRERGWEGEGEADTGAIVARFVELGYVDDAGFARGKAQSLLRRGYGARRIDQALGAAGIAESLREDVRGSEVERRRAALVMARKRRFGPFGGGGRLDPAVREKQVAAMLRAGHPLAHAREVVNAMSAEALDEWIDEAAD</sequence>
<dbReference type="EMBL" id="JADQDC010000014">
    <property type="protein sequence ID" value="MBF9152679.1"/>
    <property type="molecule type" value="Genomic_DNA"/>
</dbReference>
<evidence type="ECO:0000256" key="1">
    <source>
        <dbReference type="ARBA" id="ARBA00004496"/>
    </source>
</evidence>
<comment type="similarity">
    <text evidence="2">Belongs to the RecX family.</text>
</comment>
<dbReference type="Pfam" id="PF02631">
    <property type="entry name" value="RecX_HTH2"/>
    <property type="match status" value="1"/>
</dbReference>
<dbReference type="InterPro" id="IPR053924">
    <property type="entry name" value="RecX_HTH_2nd"/>
</dbReference>
<evidence type="ECO:0000256" key="3">
    <source>
        <dbReference type="ARBA" id="ARBA00018111"/>
    </source>
</evidence>
<evidence type="ECO:0000256" key="5">
    <source>
        <dbReference type="SAM" id="MobiDB-lite"/>
    </source>
</evidence>
<keyword evidence="4" id="KW-0963">Cytoplasm</keyword>
<proteinExistence type="inferred from homology"/>
<accession>A0ABS0HL23</accession>
<evidence type="ECO:0000259" key="6">
    <source>
        <dbReference type="Pfam" id="PF02631"/>
    </source>
</evidence>
<reference evidence="7 8" key="1">
    <citation type="submission" date="2020-11" db="EMBL/GenBank/DDBJ databases">
        <title>The genome sequence of Novosphingobium sp. 1Y9A.</title>
        <authorList>
            <person name="Liu Y."/>
        </authorList>
    </citation>
    <scope>NUCLEOTIDE SEQUENCE [LARGE SCALE GENOMIC DNA]</scope>
    <source>
        <strain evidence="7 8">1Y9A</strain>
    </source>
</reference>
<gene>
    <name evidence="7" type="ORF">I2488_16880</name>
</gene>
<organism evidence="7 8">
    <name type="scientific">Novosphingobium jiangmenense</name>
    <dbReference type="NCBI Taxonomy" id="2791981"/>
    <lineage>
        <taxon>Bacteria</taxon>
        <taxon>Pseudomonadati</taxon>
        <taxon>Pseudomonadota</taxon>
        <taxon>Alphaproteobacteria</taxon>
        <taxon>Sphingomonadales</taxon>
        <taxon>Sphingomonadaceae</taxon>
        <taxon>Novosphingobium</taxon>
    </lineage>
</organism>
<evidence type="ECO:0000256" key="4">
    <source>
        <dbReference type="ARBA" id="ARBA00022490"/>
    </source>
</evidence>
<dbReference type="Gene3D" id="1.10.10.10">
    <property type="entry name" value="Winged helix-like DNA-binding domain superfamily/Winged helix DNA-binding domain"/>
    <property type="match status" value="1"/>
</dbReference>
<dbReference type="InterPro" id="IPR036388">
    <property type="entry name" value="WH-like_DNA-bd_sf"/>
</dbReference>
<keyword evidence="8" id="KW-1185">Reference proteome</keyword>
<evidence type="ECO:0000256" key="2">
    <source>
        <dbReference type="ARBA" id="ARBA00009695"/>
    </source>
</evidence>